<protein>
    <submittedName>
        <fullName evidence="8">Starch-binding associating with outer membrane</fullName>
    </submittedName>
</protein>
<keyword evidence="5" id="KW-0998">Cell outer membrane</keyword>
<evidence type="ECO:0000256" key="3">
    <source>
        <dbReference type="ARBA" id="ARBA00022729"/>
    </source>
</evidence>
<evidence type="ECO:0000256" key="4">
    <source>
        <dbReference type="ARBA" id="ARBA00023136"/>
    </source>
</evidence>
<keyword evidence="3" id="KW-0732">Signal</keyword>
<comment type="subcellular location">
    <subcellularLocation>
        <location evidence="1">Cell outer membrane</location>
    </subcellularLocation>
</comment>
<sequence length="486" mass="54699">MKLKNTICLLVFFLGSIILPGCKDDLNIIQDSRISSANMWQDEGDIRSAVFGMYDYLRSSFKNNLLYWGEYRNGLWGPGTNNVLHSSDMSAVLSGTMNSTNAYANWSSLYTTINQANLIIKYTNQVTMSQEGKDFALANAYYTRAFCYFWIARIWGDAPLATKGFEDAGDDLYLAKSPQNDLYKQVEADIRSAELSMKPSFTTRTTANPAALAMLKADFGLWMYAVPKAGDSYLTMAETAIQSMALSADRLETDYANIFSAANQSGKEVIFSLFQENGESTGGFAIEHFWNRGYLKPEFINTAVPISENQWWSYNSRYVSLIRSDASDKRIISTYGHGAYGTNGNEIGWPNKYAGQMVSGTRVFDSDIIIYRYAQAFLFDAEIKYYRKNYAAALASLGIITNRAYGKQNYYITTSDAGILNAIVNENLKELAAEGSSWWMLVRTNKIWEYNASLASQISKKNILLWPITQSALNRNNNLKQTEGWQ</sequence>
<dbReference type="InterPro" id="IPR033985">
    <property type="entry name" value="SusD-like_N"/>
</dbReference>
<dbReference type="EMBL" id="FNRA01000014">
    <property type="protein sequence ID" value="SEB17724.1"/>
    <property type="molecule type" value="Genomic_DNA"/>
</dbReference>
<gene>
    <name evidence="8" type="ORF">SAMN05443550_11411</name>
</gene>
<evidence type="ECO:0000256" key="5">
    <source>
        <dbReference type="ARBA" id="ARBA00023237"/>
    </source>
</evidence>
<dbReference type="SUPFAM" id="SSF48452">
    <property type="entry name" value="TPR-like"/>
    <property type="match status" value="1"/>
</dbReference>
<proteinExistence type="inferred from homology"/>
<evidence type="ECO:0000259" key="6">
    <source>
        <dbReference type="Pfam" id="PF07980"/>
    </source>
</evidence>
<organism evidence="8 9">
    <name type="scientific">Pedobacter hartonius</name>
    <dbReference type="NCBI Taxonomy" id="425514"/>
    <lineage>
        <taxon>Bacteria</taxon>
        <taxon>Pseudomonadati</taxon>
        <taxon>Bacteroidota</taxon>
        <taxon>Sphingobacteriia</taxon>
        <taxon>Sphingobacteriales</taxon>
        <taxon>Sphingobacteriaceae</taxon>
        <taxon>Pedobacter</taxon>
    </lineage>
</organism>
<feature type="domain" description="SusD-like N-terminal" evidence="7">
    <location>
        <begin position="96"/>
        <end position="213"/>
    </location>
</feature>
<name>A0A1H4H7F7_9SPHI</name>
<feature type="domain" description="RagB/SusD" evidence="6">
    <location>
        <begin position="343"/>
        <end position="485"/>
    </location>
</feature>
<dbReference type="InterPro" id="IPR011990">
    <property type="entry name" value="TPR-like_helical_dom_sf"/>
</dbReference>
<evidence type="ECO:0000256" key="2">
    <source>
        <dbReference type="ARBA" id="ARBA00006275"/>
    </source>
</evidence>
<dbReference type="GO" id="GO:0009279">
    <property type="term" value="C:cell outer membrane"/>
    <property type="evidence" value="ECO:0007669"/>
    <property type="project" value="UniProtKB-SubCell"/>
</dbReference>
<keyword evidence="4" id="KW-0472">Membrane</keyword>
<dbReference type="Pfam" id="PF14322">
    <property type="entry name" value="SusD-like_3"/>
    <property type="match status" value="1"/>
</dbReference>
<dbReference type="Proteomes" id="UP000198850">
    <property type="component" value="Unassembled WGS sequence"/>
</dbReference>
<evidence type="ECO:0000313" key="8">
    <source>
        <dbReference type="EMBL" id="SEB17724.1"/>
    </source>
</evidence>
<dbReference type="RefSeq" id="WP_090559644.1">
    <property type="nucleotide sequence ID" value="NZ_FNRA01000014.1"/>
</dbReference>
<dbReference type="Gene3D" id="1.25.40.390">
    <property type="match status" value="1"/>
</dbReference>
<evidence type="ECO:0000313" key="9">
    <source>
        <dbReference type="Proteomes" id="UP000198850"/>
    </source>
</evidence>
<reference evidence="8 9" key="1">
    <citation type="submission" date="2016-10" db="EMBL/GenBank/DDBJ databases">
        <authorList>
            <person name="de Groot N.N."/>
        </authorList>
    </citation>
    <scope>NUCLEOTIDE SEQUENCE [LARGE SCALE GENOMIC DNA]</scope>
    <source>
        <strain evidence="8 9">DSM 19033</strain>
    </source>
</reference>
<keyword evidence="9" id="KW-1185">Reference proteome</keyword>
<evidence type="ECO:0000259" key="7">
    <source>
        <dbReference type="Pfam" id="PF14322"/>
    </source>
</evidence>
<dbReference type="AlphaFoldDB" id="A0A1H4H7F7"/>
<dbReference type="OrthoDB" id="5694214at2"/>
<accession>A0A1H4H7F7</accession>
<dbReference type="Pfam" id="PF07980">
    <property type="entry name" value="SusD_RagB"/>
    <property type="match status" value="1"/>
</dbReference>
<dbReference type="STRING" id="425514.SAMN05443550_11411"/>
<comment type="similarity">
    <text evidence="2">Belongs to the SusD family.</text>
</comment>
<dbReference type="InterPro" id="IPR012944">
    <property type="entry name" value="SusD_RagB_dom"/>
</dbReference>
<evidence type="ECO:0000256" key="1">
    <source>
        <dbReference type="ARBA" id="ARBA00004442"/>
    </source>
</evidence>